<dbReference type="PANTHER" id="PTHR15876:SF8">
    <property type="entry name" value="TRANSMEMBRANE PROTEIN ADIPOCYTE-ASSOCIATED 1"/>
    <property type="match status" value="1"/>
</dbReference>
<dbReference type="GO" id="GO:0004930">
    <property type="term" value="F:G protein-coupled receptor activity"/>
    <property type="evidence" value="ECO:0000318"/>
    <property type="project" value="GO_Central"/>
</dbReference>
<dbReference type="RefSeq" id="XP_030828797.1">
    <property type="nucleotide sequence ID" value="XM_030972937.1"/>
</dbReference>
<evidence type="ECO:0000256" key="6">
    <source>
        <dbReference type="SAM" id="Phobius"/>
    </source>
</evidence>
<dbReference type="EnsemblMetazoa" id="XM_030972937">
    <property type="protein sequence ID" value="XP_030828797"/>
    <property type="gene ID" value="LOC578364"/>
</dbReference>
<evidence type="ECO:0000256" key="2">
    <source>
        <dbReference type="ARBA" id="ARBA00010125"/>
    </source>
</evidence>
<keyword evidence="4 6" id="KW-1133">Transmembrane helix</keyword>
<dbReference type="GO" id="GO:0005886">
    <property type="term" value="C:plasma membrane"/>
    <property type="evidence" value="ECO:0000318"/>
    <property type="project" value="GO_Central"/>
</dbReference>
<feature type="transmembrane region" description="Helical" evidence="6">
    <location>
        <begin position="115"/>
        <end position="136"/>
    </location>
</feature>
<dbReference type="KEGG" id="spu:578364"/>
<keyword evidence="5 6" id="KW-0472">Membrane</keyword>
<name>A0A7M7MZG1_STRPU</name>
<dbReference type="InParanoid" id="A0A7M7MZG1"/>
<evidence type="ECO:0000256" key="4">
    <source>
        <dbReference type="ARBA" id="ARBA00022989"/>
    </source>
</evidence>
<dbReference type="OrthoDB" id="10027388at2759"/>
<evidence type="ECO:0000256" key="1">
    <source>
        <dbReference type="ARBA" id="ARBA00004141"/>
    </source>
</evidence>
<dbReference type="Pfam" id="PF10160">
    <property type="entry name" value="Tmemb_40"/>
    <property type="match status" value="1"/>
</dbReference>
<comment type="similarity">
    <text evidence="2">Belongs to the UPF0359 family.</text>
</comment>
<dbReference type="AlphaFoldDB" id="A0A7M7MZG1"/>
<evidence type="ECO:0000256" key="3">
    <source>
        <dbReference type="ARBA" id="ARBA00022692"/>
    </source>
</evidence>
<evidence type="ECO:0000256" key="5">
    <source>
        <dbReference type="ARBA" id="ARBA00023136"/>
    </source>
</evidence>
<dbReference type="GeneID" id="578364"/>
<feature type="transmembrane region" description="Helical" evidence="6">
    <location>
        <begin position="225"/>
        <end position="250"/>
    </location>
</feature>
<dbReference type="FunCoup" id="A0A7M7MZG1">
    <property type="interactions" value="330"/>
</dbReference>
<evidence type="ECO:0000313" key="8">
    <source>
        <dbReference type="Proteomes" id="UP000007110"/>
    </source>
</evidence>
<dbReference type="Proteomes" id="UP000007110">
    <property type="component" value="Unassembled WGS sequence"/>
</dbReference>
<evidence type="ECO:0008006" key="9">
    <source>
        <dbReference type="Google" id="ProtNLM"/>
    </source>
</evidence>
<keyword evidence="8" id="KW-1185">Reference proteome</keyword>
<organism evidence="7 8">
    <name type="scientific">Strongylocentrotus purpuratus</name>
    <name type="common">Purple sea urchin</name>
    <dbReference type="NCBI Taxonomy" id="7668"/>
    <lineage>
        <taxon>Eukaryota</taxon>
        <taxon>Metazoa</taxon>
        <taxon>Echinodermata</taxon>
        <taxon>Eleutherozoa</taxon>
        <taxon>Echinozoa</taxon>
        <taxon>Echinoidea</taxon>
        <taxon>Euechinoidea</taxon>
        <taxon>Echinacea</taxon>
        <taxon>Camarodonta</taxon>
        <taxon>Echinidea</taxon>
        <taxon>Strongylocentrotidae</taxon>
        <taxon>Strongylocentrotus</taxon>
    </lineage>
</organism>
<feature type="transmembrane region" description="Helical" evidence="6">
    <location>
        <begin position="262"/>
        <end position="284"/>
    </location>
</feature>
<reference evidence="8" key="1">
    <citation type="submission" date="2015-02" db="EMBL/GenBank/DDBJ databases">
        <title>Genome sequencing for Strongylocentrotus purpuratus.</title>
        <authorList>
            <person name="Murali S."/>
            <person name="Liu Y."/>
            <person name="Vee V."/>
            <person name="English A."/>
            <person name="Wang M."/>
            <person name="Skinner E."/>
            <person name="Han Y."/>
            <person name="Muzny D.M."/>
            <person name="Worley K.C."/>
            <person name="Gibbs R.A."/>
        </authorList>
    </citation>
    <scope>NUCLEOTIDE SEQUENCE</scope>
</reference>
<evidence type="ECO:0000313" key="7">
    <source>
        <dbReference type="EnsemblMetazoa" id="XP_030828797"/>
    </source>
</evidence>
<proteinExistence type="inferred from homology"/>
<reference evidence="7" key="2">
    <citation type="submission" date="2021-01" db="UniProtKB">
        <authorList>
            <consortium name="EnsemblMetazoa"/>
        </authorList>
    </citation>
    <scope>IDENTIFICATION</scope>
</reference>
<feature type="transmembrane region" description="Helical" evidence="6">
    <location>
        <begin position="148"/>
        <end position="172"/>
    </location>
</feature>
<accession>A0A7M7MZG1</accession>
<dbReference type="OMA" id="DRWKSIN"/>
<sequence length="395" mass="43772">MSVHILVPDPSTSHNWTDLLSSTPSANDTTPAVNMSSTSAVSQTFTDIPTLEPNSTEPLPPCLWILYAEIGKSNIRVWDVMLLVPNAIFLLFLLLRSKVAVAKLRQTNRPIFVTFYIMAFVATIVSVIRAAVSMIVDATTVTGDITDTILWLAVRFALLSIELCVVIFGIGFSHLDSRSSITRILLITCVISLCYSVVQGCLEVKYPDHHYKAPNEHDIFTHGGMIFWCVTSSIFCLAYIIVFLLPYTPVKNRIQLPAKRSFYCYVASLTLLNFSQAIGSGLVYGDVQPAICLVDITSFLYFTCFAPLIYITFLHNFFQASKQLLLLSYASQPDENDDETHHLPYSVSRDDTLSQSLYDSTEFGQGSLPAISGQLAFNINAQIEPLPHDLGDTKG</sequence>
<feature type="transmembrane region" description="Helical" evidence="6">
    <location>
        <begin position="296"/>
        <end position="318"/>
    </location>
</feature>
<dbReference type="GO" id="GO:0007186">
    <property type="term" value="P:G protein-coupled receptor signaling pathway"/>
    <property type="evidence" value="ECO:0000318"/>
    <property type="project" value="GO_Central"/>
</dbReference>
<feature type="transmembrane region" description="Helical" evidence="6">
    <location>
        <begin position="184"/>
        <end position="205"/>
    </location>
</feature>
<feature type="transmembrane region" description="Helical" evidence="6">
    <location>
        <begin position="75"/>
        <end position="95"/>
    </location>
</feature>
<dbReference type="PANTHER" id="PTHR15876">
    <property type="entry name" value="TRANSMEMBRANE PROTEIN ADIPOCYTE-ASSOCIATED 1"/>
    <property type="match status" value="1"/>
</dbReference>
<dbReference type="InterPro" id="IPR018781">
    <property type="entry name" value="TPRA1/CAND2/CAND8"/>
</dbReference>
<comment type="subcellular location">
    <subcellularLocation>
        <location evidence="1">Membrane</location>
        <topology evidence="1">Multi-pass membrane protein</topology>
    </subcellularLocation>
</comment>
<protein>
    <recommendedName>
        <fullName evidence="9">Transmembrane protein adipocyte-associated 1 homolog</fullName>
    </recommendedName>
</protein>
<dbReference type="CTD" id="131601"/>
<keyword evidence="3 6" id="KW-0812">Transmembrane</keyword>